<dbReference type="PANTHER" id="PTHR37292">
    <property type="entry name" value="VNG6097C"/>
    <property type="match status" value="1"/>
</dbReference>
<organism evidence="2 3">
    <name type="scientific">Methanoculleus receptaculi</name>
    <dbReference type="NCBI Taxonomy" id="394967"/>
    <lineage>
        <taxon>Archaea</taxon>
        <taxon>Methanobacteriati</taxon>
        <taxon>Methanobacteriota</taxon>
        <taxon>Stenosarchaea group</taxon>
        <taxon>Methanomicrobia</taxon>
        <taxon>Methanomicrobiales</taxon>
        <taxon>Methanomicrobiaceae</taxon>
        <taxon>Methanoculleus</taxon>
    </lineage>
</organism>
<reference evidence="2 3" key="1">
    <citation type="submission" date="2023-10" db="EMBL/GenBank/DDBJ databases">
        <title>The complete genome sequence of Methanoculleus receptaculi DSM 18860.</title>
        <authorList>
            <person name="Lai S.-J."/>
            <person name="You Y.-T."/>
            <person name="Chen S.-C."/>
        </authorList>
    </citation>
    <scope>NUCLEOTIDE SEQUENCE [LARGE SCALE GENOMIC DNA]</scope>
    <source>
        <strain evidence="2 3">DSM 18860</strain>
    </source>
</reference>
<name>A0AAX4FUC8_9EURY</name>
<protein>
    <submittedName>
        <fullName evidence="2">DUF262 domain-containing protein</fullName>
    </submittedName>
</protein>
<dbReference type="PANTHER" id="PTHR37292:SF2">
    <property type="entry name" value="DUF262 DOMAIN-CONTAINING PROTEIN"/>
    <property type="match status" value="1"/>
</dbReference>
<dbReference type="KEGG" id="mrc:R6Y96_07050"/>
<evidence type="ECO:0000313" key="2">
    <source>
        <dbReference type="EMBL" id="WOX57063.1"/>
    </source>
</evidence>
<dbReference type="EMBL" id="CP137642">
    <property type="protein sequence ID" value="WOX57063.1"/>
    <property type="molecule type" value="Genomic_DNA"/>
</dbReference>
<gene>
    <name evidence="2" type="ORF">R6Y96_07050</name>
</gene>
<keyword evidence="3" id="KW-1185">Reference proteome</keyword>
<dbReference type="AlphaFoldDB" id="A0AAX4FUC8"/>
<accession>A0AAX4FUC8</accession>
<feature type="domain" description="GmrSD restriction endonucleases N-terminal" evidence="1">
    <location>
        <begin position="15"/>
        <end position="258"/>
    </location>
</feature>
<dbReference type="RefSeq" id="WP_318620548.1">
    <property type="nucleotide sequence ID" value="NZ_CP137642.1"/>
</dbReference>
<dbReference type="GeneID" id="85732901"/>
<evidence type="ECO:0000313" key="3">
    <source>
        <dbReference type="Proteomes" id="UP001305652"/>
    </source>
</evidence>
<dbReference type="Proteomes" id="UP001305652">
    <property type="component" value="Chromosome"/>
</dbReference>
<dbReference type="Pfam" id="PF03235">
    <property type="entry name" value="GmrSD_N"/>
    <property type="match status" value="1"/>
</dbReference>
<evidence type="ECO:0000259" key="1">
    <source>
        <dbReference type="Pfam" id="PF03235"/>
    </source>
</evidence>
<sequence length="603" mass="70114">MAIGITTFQSTKVFLKDILEKINERKIQLPDFQRGWVWDDYRILSLLSSVSLSFPIGTVMILQTGNSEYRFKPRPIEGLPLEPAVEPEQLILDGQQRLTALFQALIKPGPVITEDARKKPIHRYYYFDIERCLDPNEDREDCIRSISEDKRVRDFRRKVVEDYSTPEKEYEAGLFPVKQVYDSFSWRMGYDEYWDYDKSKIKLFNQFYTEVIQRFEHYQLPVIEMEKETPKEAVCLVFEKVNTGGVSLTVFELLTATFAADNFSLRNDWKNIAEQFAKEDVLSKIPNDHFLQAVTLLTTMKRNREYIERRGDSDGRAPAISCKRKDILKLNLEDYLEHRDAVVDGFMKAAKYLRMQKIFTAHDLPYQTQIVPLAATFAVLGDEADNDTVRQLLSRWYWCGVFGELYGGAIESRLAKDLPELIAWIRGGDEPTTVKDASFSGARLEELTTRGSAAYKGIFALLMRDGCEDFQTGQPIDITNYYDENIDIHHIFPQKWCSEHLDRAELARRKRAVDCIINKTPLSSRTNHMIGGHAPSVYLRRIEKNEQIPAERLDQILRSHVIDPEALRNDDFWAFYNRRYEEILDRIEAAMGKPVIREEVETV</sequence>
<dbReference type="InterPro" id="IPR004919">
    <property type="entry name" value="GmrSD_N"/>
</dbReference>
<proteinExistence type="predicted"/>